<gene>
    <name evidence="1" type="ORF">GCM10007416_21860</name>
</gene>
<dbReference type="Proteomes" id="UP000617979">
    <property type="component" value="Unassembled WGS sequence"/>
</dbReference>
<evidence type="ECO:0000313" key="1">
    <source>
        <dbReference type="EMBL" id="GGA48294.1"/>
    </source>
</evidence>
<dbReference type="SUPFAM" id="SSF53335">
    <property type="entry name" value="S-adenosyl-L-methionine-dependent methyltransferases"/>
    <property type="match status" value="1"/>
</dbReference>
<organism evidence="1 2">
    <name type="scientific">Kroppenstedtia guangzhouensis</name>
    <dbReference type="NCBI Taxonomy" id="1274356"/>
    <lineage>
        <taxon>Bacteria</taxon>
        <taxon>Bacillati</taxon>
        <taxon>Bacillota</taxon>
        <taxon>Bacilli</taxon>
        <taxon>Bacillales</taxon>
        <taxon>Thermoactinomycetaceae</taxon>
        <taxon>Kroppenstedtia</taxon>
    </lineage>
</organism>
<reference evidence="2" key="1">
    <citation type="journal article" date="2019" name="Int. J. Syst. Evol. Microbiol.">
        <title>The Global Catalogue of Microorganisms (GCM) 10K type strain sequencing project: providing services to taxonomists for standard genome sequencing and annotation.</title>
        <authorList>
            <consortium name="The Broad Institute Genomics Platform"/>
            <consortium name="The Broad Institute Genome Sequencing Center for Infectious Disease"/>
            <person name="Wu L."/>
            <person name="Ma J."/>
        </authorList>
    </citation>
    <scope>NUCLEOTIDE SEQUENCE [LARGE SCALE GENOMIC DNA]</scope>
    <source>
        <strain evidence="2">CGMCC 1.12404</strain>
    </source>
</reference>
<protein>
    <submittedName>
        <fullName evidence="1">Uncharacterized protein</fullName>
    </submittedName>
</protein>
<sequence>MKSIYEKVGRTAFVIAEWRAEESESADPLFYDHIANIFLNEETKQIPAAISQSSPSTKFFGSLSHPLF</sequence>
<accession>A0ABQ1GQ80</accession>
<keyword evidence="2" id="KW-1185">Reference proteome</keyword>
<name>A0ABQ1GQ80_9BACL</name>
<dbReference type="RefSeq" id="WP_188432560.1">
    <property type="nucleotide sequence ID" value="NZ_BMEX01000006.1"/>
</dbReference>
<dbReference type="Gene3D" id="3.40.50.150">
    <property type="entry name" value="Vaccinia Virus protein VP39"/>
    <property type="match status" value="1"/>
</dbReference>
<comment type="caution">
    <text evidence="1">The sequence shown here is derived from an EMBL/GenBank/DDBJ whole genome shotgun (WGS) entry which is preliminary data.</text>
</comment>
<dbReference type="EMBL" id="BMEX01000006">
    <property type="protein sequence ID" value="GGA48294.1"/>
    <property type="molecule type" value="Genomic_DNA"/>
</dbReference>
<dbReference type="InterPro" id="IPR029063">
    <property type="entry name" value="SAM-dependent_MTases_sf"/>
</dbReference>
<evidence type="ECO:0000313" key="2">
    <source>
        <dbReference type="Proteomes" id="UP000617979"/>
    </source>
</evidence>
<proteinExistence type="predicted"/>